<feature type="binding site" evidence="6">
    <location>
        <position position="84"/>
    </location>
    <ligand>
        <name>(6S)-5-formyl-5,6,7,8-tetrahydrofolate</name>
        <dbReference type="ChEBI" id="CHEBI:57457"/>
    </ligand>
</feature>
<dbReference type="Pfam" id="PF10396">
    <property type="entry name" value="TrmE_N"/>
    <property type="match status" value="1"/>
</dbReference>
<reference evidence="9" key="1">
    <citation type="submission" date="2015-09" db="EMBL/GenBank/DDBJ databases">
        <title>Draft Genome Sequences of Two Novel Amoeba-resistant Intranuclear Bacteria, Candidatus Berkiella cookevillensis and Candidatus Berkiella aquae.</title>
        <authorList>
            <person name="Mehari Y.T."/>
            <person name="Arivett B.A."/>
            <person name="Farone A.L."/>
            <person name="Gunderson J.H."/>
            <person name="Farone M.B."/>
        </authorList>
    </citation>
    <scope>NUCLEOTIDE SEQUENCE [LARGE SCALE GENOMIC DNA]</scope>
    <source>
        <strain evidence="9">HT99</strain>
    </source>
</reference>
<reference evidence="10" key="3">
    <citation type="submission" date="2021-06" db="EMBL/GenBank/DDBJ databases">
        <title>Genomic Description and Analysis of Intracellular Bacteria, Candidatus Berkiella cookevillensis and Candidatus Berkiella aquae.</title>
        <authorList>
            <person name="Kidane D.T."/>
            <person name="Mehari Y.T."/>
            <person name="Rice F.C."/>
            <person name="Arivett B.A."/>
            <person name="Farone A.L."/>
            <person name="Berk S.G."/>
            <person name="Farone M.B."/>
        </authorList>
    </citation>
    <scope>NUCLEOTIDE SEQUENCE</scope>
    <source>
        <strain evidence="10">HT99</strain>
    </source>
</reference>
<dbReference type="Gene3D" id="3.30.1360.120">
    <property type="entry name" value="Probable tRNA modification gtpase trme, domain 1"/>
    <property type="match status" value="1"/>
</dbReference>
<feature type="binding site" evidence="6">
    <location>
        <position position="448"/>
    </location>
    <ligand>
        <name>(6S)-5-formyl-5,6,7,8-tetrahydrofolate</name>
        <dbReference type="ChEBI" id="CHEBI:57457"/>
    </ligand>
</feature>
<proteinExistence type="inferred from homology"/>
<feature type="binding site" evidence="6">
    <location>
        <position position="253"/>
    </location>
    <ligand>
        <name>K(+)</name>
        <dbReference type="ChEBI" id="CHEBI:29103"/>
    </ligand>
</feature>
<dbReference type="SUPFAM" id="SSF52540">
    <property type="entry name" value="P-loop containing nucleoside triphosphate hydrolases"/>
    <property type="match status" value="1"/>
</dbReference>
<dbReference type="AlphaFoldDB" id="A0A0Q9YMN0"/>
<dbReference type="PANTHER" id="PTHR42714">
    <property type="entry name" value="TRNA MODIFICATION GTPASE GTPBP3"/>
    <property type="match status" value="1"/>
</dbReference>
<feature type="binding site" evidence="6">
    <location>
        <position position="123"/>
    </location>
    <ligand>
        <name>(6S)-5-formyl-5,6,7,8-tetrahydrofolate</name>
        <dbReference type="ChEBI" id="CHEBI:57457"/>
    </ligand>
</feature>
<dbReference type="GO" id="GO:0030488">
    <property type="term" value="P:tRNA methylation"/>
    <property type="evidence" value="ECO:0007669"/>
    <property type="project" value="TreeGrafter"/>
</dbReference>
<feature type="binding site" evidence="6">
    <location>
        <position position="233"/>
    </location>
    <ligand>
        <name>Mg(2+)</name>
        <dbReference type="ChEBI" id="CHEBI:18420"/>
    </ligand>
</feature>
<feature type="binding site" evidence="6">
    <location>
        <position position="27"/>
    </location>
    <ligand>
        <name>(6S)-5-formyl-5,6,7,8-tetrahydrofolate</name>
        <dbReference type="ChEBI" id="CHEBI:57457"/>
    </ligand>
</feature>
<dbReference type="PATRIC" id="fig|1590043.3.peg.457"/>
<dbReference type="PROSITE" id="PS51709">
    <property type="entry name" value="G_TRME"/>
    <property type="match status" value="1"/>
</dbReference>
<dbReference type="PANTHER" id="PTHR42714:SF2">
    <property type="entry name" value="TRNA MODIFICATION GTPASE GTPBP3, MITOCHONDRIAL"/>
    <property type="match status" value="1"/>
</dbReference>
<dbReference type="Gene3D" id="3.40.50.300">
    <property type="entry name" value="P-loop containing nucleotide triphosphate hydrolases"/>
    <property type="match status" value="1"/>
</dbReference>
<dbReference type="GO" id="GO:0003924">
    <property type="term" value="F:GTPase activity"/>
    <property type="evidence" value="ECO:0007669"/>
    <property type="project" value="UniProtKB-UniRule"/>
</dbReference>
<name>A0A0Q9YMN0_9GAMM</name>
<evidence type="ECO:0000256" key="5">
    <source>
        <dbReference type="ARBA" id="ARBA00023134"/>
    </source>
</evidence>
<dbReference type="RefSeq" id="WP_075065107.1">
    <property type="nucleotide sequence ID" value="NZ_LKAJ02000001.1"/>
</dbReference>
<dbReference type="InterPro" id="IPR027368">
    <property type="entry name" value="MnmE_dom2"/>
</dbReference>
<comment type="subcellular location">
    <subcellularLocation>
        <location evidence="6">Cytoplasm</location>
    </subcellularLocation>
</comment>
<feature type="binding site" evidence="6">
    <location>
        <position position="250"/>
    </location>
    <ligand>
        <name>K(+)</name>
        <dbReference type="ChEBI" id="CHEBI:29103"/>
    </ligand>
</feature>
<comment type="cofactor">
    <cofactor evidence="6">
        <name>K(+)</name>
        <dbReference type="ChEBI" id="CHEBI:29103"/>
    </cofactor>
    <text evidence="6">Binds 1 potassium ion per subunit.</text>
</comment>
<dbReference type="InterPro" id="IPR018948">
    <property type="entry name" value="GTP-bd_TrmE_N"/>
</dbReference>
<dbReference type="InterPro" id="IPR005225">
    <property type="entry name" value="Small_GTP-bd"/>
</dbReference>
<comment type="function">
    <text evidence="6">Exhibits a very high intrinsic GTPase hydrolysis rate. Involved in the addition of a carboxymethylaminomethyl (cmnm) group at the wobble position (U34) of certain tRNAs, forming tRNA-cmnm(5)s(2)U34.</text>
</comment>
<dbReference type="EC" id="3.6.-.-" evidence="6"/>
<feature type="binding site" evidence="6">
    <location>
        <position position="229"/>
    </location>
    <ligand>
        <name>K(+)</name>
        <dbReference type="ChEBI" id="CHEBI:29103"/>
    </ligand>
</feature>
<comment type="caution">
    <text evidence="9">The sequence shown here is derived from an EMBL/GenBank/DDBJ whole genome shotgun (WGS) entry which is preliminary data.</text>
</comment>
<dbReference type="EMBL" id="LKAJ01000002">
    <property type="protein sequence ID" value="KRG22037.1"/>
    <property type="molecule type" value="Genomic_DNA"/>
</dbReference>
<evidence type="ECO:0000259" key="8">
    <source>
        <dbReference type="PROSITE" id="PS51709"/>
    </source>
</evidence>
<dbReference type="Gene3D" id="1.20.120.430">
    <property type="entry name" value="tRNA modification GTPase MnmE domain 2"/>
    <property type="match status" value="1"/>
</dbReference>
<dbReference type="OrthoDB" id="9805918at2"/>
<dbReference type="NCBIfam" id="TIGR00231">
    <property type="entry name" value="small_GTP"/>
    <property type="match status" value="1"/>
</dbReference>
<dbReference type="NCBIfam" id="TIGR00450">
    <property type="entry name" value="mnmE_trmE_thdF"/>
    <property type="match status" value="1"/>
</dbReference>
<dbReference type="GO" id="GO:0005829">
    <property type="term" value="C:cytosol"/>
    <property type="evidence" value="ECO:0007669"/>
    <property type="project" value="TreeGrafter"/>
</dbReference>
<dbReference type="CDD" id="cd14858">
    <property type="entry name" value="TrmE_N"/>
    <property type="match status" value="1"/>
</dbReference>
<gene>
    <name evidence="6 9" type="primary">mnmE</name>
    <name evidence="6" type="synonym">trmE</name>
    <name evidence="9" type="ORF">HT99x_00454</name>
    <name evidence="10" type="ORF">HT99x_015065</name>
</gene>
<feature type="binding site" evidence="6">
    <location>
        <begin position="248"/>
        <end position="254"/>
    </location>
    <ligand>
        <name>GTP</name>
        <dbReference type="ChEBI" id="CHEBI:37565"/>
    </ligand>
</feature>
<dbReference type="Pfam" id="PF12631">
    <property type="entry name" value="MnmE_helical"/>
    <property type="match status" value="1"/>
</dbReference>
<dbReference type="Pfam" id="PF01926">
    <property type="entry name" value="MMR_HSR1"/>
    <property type="match status" value="1"/>
</dbReference>
<dbReference type="InterPro" id="IPR027417">
    <property type="entry name" value="P-loop_NTPase"/>
</dbReference>
<keyword evidence="6 9" id="KW-0378">Hydrolase</keyword>
<feature type="binding site" evidence="6">
    <location>
        <position position="248"/>
    </location>
    <ligand>
        <name>K(+)</name>
        <dbReference type="ChEBI" id="CHEBI:29103"/>
    </ligand>
</feature>
<evidence type="ECO:0000256" key="4">
    <source>
        <dbReference type="ARBA" id="ARBA00022958"/>
    </source>
</evidence>
<dbReference type="InterPro" id="IPR006073">
    <property type="entry name" value="GTP-bd"/>
</dbReference>
<feature type="domain" description="TrmE-type G" evidence="8">
    <location>
        <begin position="219"/>
        <end position="371"/>
    </location>
</feature>
<evidence type="ECO:0000256" key="6">
    <source>
        <dbReference type="HAMAP-Rule" id="MF_00379"/>
    </source>
</evidence>
<keyword evidence="6" id="KW-0963">Cytoplasm</keyword>
<evidence type="ECO:0000256" key="3">
    <source>
        <dbReference type="ARBA" id="ARBA00022741"/>
    </source>
</evidence>
<dbReference type="NCBIfam" id="NF003661">
    <property type="entry name" value="PRK05291.1-3"/>
    <property type="match status" value="1"/>
</dbReference>
<sequence>MNANSSFADTIVAVATAPGKGGIGVIRISGKQAAFIAKRLLSKDLSARIATLCTFRNANQEILDQGVALYFPSPNSFTGEDVVELQGHGGPVVLDLVVSAVLAEGARLAEPGEFSLRAFLNNKIDLAQAEAIADLIDASTQQAAQSAMRSLQGQFSEHVLNLATALMQLRLYVEAAIDFPEEEIDFLSDGKVLQKLDAILAELSLLQAKAKQGQLLKEGMSVVIVGQPNAGKSSLLNALTGQETAIVTPIAGTTRDLVKETIQLDGMPLHIIDTAGIRDQAEEIEKEGIRRALLQQDLADRILLVVDVSQGELTKVEQEVLQQFSHKTTLIMNKIDTVGLLPGERDGQLYLSAKTGEGLSCLKEHLKMCMGYRQAEGATFIARRRHLSAIAATLQNCLNAKKQLVEFKAGELVAHELKMAHDALGEIVGKVTTDDLLGEIFSNFCIGK</sequence>
<keyword evidence="4 6" id="KW-0630">Potassium</keyword>
<feature type="binding site" evidence="6">
    <location>
        <begin position="229"/>
        <end position="234"/>
    </location>
    <ligand>
        <name>GTP</name>
        <dbReference type="ChEBI" id="CHEBI:37565"/>
    </ligand>
</feature>
<dbReference type="GO" id="GO:0002098">
    <property type="term" value="P:tRNA wobble uridine modification"/>
    <property type="evidence" value="ECO:0007669"/>
    <property type="project" value="TreeGrafter"/>
</dbReference>
<dbReference type="HAMAP" id="MF_00379">
    <property type="entry name" value="GTPase_MnmE"/>
    <property type="match status" value="1"/>
</dbReference>
<keyword evidence="6" id="KW-0460">Magnesium</keyword>
<evidence type="ECO:0000256" key="1">
    <source>
        <dbReference type="ARBA" id="ARBA00011043"/>
    </source>
</evidence>
<evidence type="ECO:0000256" key="2">
    <source>
        <dbReference type="ARBA" id="ARBA00022694"/>
    </source>
</evidence>
<keyword evidence="3 6" id="KW-0547">Nucleotide-binding</keyword>
<comment type="subunit">
    <text evidence="6">Homodimer. Heterotetramer of two MnmE and two MnmG subunits.</text>
</comment>
<organism evidence="9">
    <name type="scientific">Candidatus Berkiella aquae</name>
    <dbReference type="NCBI Taxonomy" id="295108"/>
    <lineage>
        <taxon>Bacteria</taxon>
        <taxon>Pseudomonadati</taxon>
        <taxon>Pseudomonadota</taxon>
        <taxon>Gammaproteobacteria</taxon>
        <taxon>Candidatus Berkiellales</taxon>
        <taxon>Candidatus Berkiellaceae</taxon>
        <taxon>Candidatus Berkiella</taxon>
    </lineage>
</organism>
<protein>
    <recommendedName>
        <fullName evidence="6">tRNA modification GTPase MnmE</fullName>
        <ecNumber evidence="6">3.6.-.-</ecNumber>
    </recommendedName>
</protein>
<accession>A0A0Q9YMN0</accession>
<comment type="caution">
    <text evidence="6">Lacks conserved residue(s) required for the propagation of feature annotation.</text>
</comment>
<keyword evidence="5 6" id="KW-0342">GTP-binding</keyword>
<dbReference type="EMBL" id="LKAJ02000001">
    <property type="protein sequence ID" value="MCS5712759.1"/>
    <property type="molecule type" value="Genomic_DNA"/>
</dbReference>
<dbReference type="InterPro" id="IPR025867">
    <property type="entry name" value="MnmE_helical"/>
</dbReference>
<evidence type="ECO:0000313" key="11">
    <source>
        <dbReference type="Proteomes" id="UP000051497"/>
    </source>
</evidence>
<dbReference type="GO" id="GO:0046872">
    <property type="term" value="F:metal ion binding"/>
    <property type="evidence" value="ECO:0007669"/>
    <property type="project" value="UniProtKB-KW"/>
</dbReference>
<dbReference type="SUPFAM" id="SSF116878">
    <property type="entry name" value="TrmE connector domain"/>
    <property type="match status" value="1"/>
</dbReference>
<keyword evidence="11" id="KW-1185">Reference proteome</keyword>
<feature type="binding site" evidence="6">
    <location>
        <position position="254"/>
    </location>
    <ligand>
        <name>Mg(2+)</name>
        <dbReference type="ChEBI" id="CHEBI:18420"/>
    </ligand>
</feature>
<evidence type="ECO:0000256" key="7">
    <source>
        <dbReference type="RuleBase" id="RU003313"/>
    </source>
</evidence>
<feature type="binding site" evidence="6">
    <location>
        <begin position="273"/>
        <end position="276"/>
    </location>
    <ligand>
        <name>GTP</name>
        <dbReference type="ChEBI" id="CHEBI:37565"/>
    </ligand>
</feature>
<keyword evidence="2 6" id="KW-0819">tRNA processing</keyword>
<dbReference type="STRING" id="295108.HT99x_00454"/>
<keyword evidence="6" id="KW-0479">Metal-binding</keyword>
<dbReference type="Proteomes" id="UP000051497">
    <property type="component" value="Unassembled WGS sequence"/>
</dbReference>
<dbReference type="InterPro" id="IPR027266">
    <property type="entry name" value="TrmE/GcvT-like"/>
</dbReference>
<dbReference type="InterPro" id="IPR031168">
    <property type="entry name" value="G_TrmE"/>
</dbReference>
<comment type="similarity">
    <text evidence="1 6 7">Belongs to the TRAFAC class TrmE-Era-EngA-EngB-Septin-like GTPase superfamily. TrmE GTPase family.</text>
</comment>
<reference evidence="10" key="2">
    <citation type="journal article" date="2016" name="Genome Announc.">
        <title>Draft Genome Sequences of Two Novel Amoeba-Resistant Intranuclear Bacteria, 'Candidatus Berkiella cookevillensis' and 'Candidatus Berkiella aquae'.</title>
        <authorList>
            <person name="Mehari Y.T."/>
            <person name="Arivett B.A."/>
            <person name="Farone A.L."/>
            <person name="Gunderson J.H."/>
            <person name="Farone M.B."/>
        </authorList>
    </citation>
    <scope>NUCLEOTIDE SEQUENCE</scope>
    <source>
        <strain evidence="10">HT99</strain>
    </source>
</reference>
<dbReference type="GO" id="GO:0005525">
    <property type="term" value="F:GTP binding"/>
    <property type="evidence" value="ECO:0007669"/>
    <property type="project" value="UniProtKB-UniRule"/>
</dbReference>
<dbReference type="PRINTS" id="PR00326">
    <property type="entry name" value="GTP1OBG"/>
</dbReference>
<evidence type="ECO:0000313" key="9">
    <source>
        <dbReference type="EMBL" id="KRG22037.1"/>
    </source>
</evidence>
<dbReference type="InterPro" id="IPR004520">
    <property type="entry name" value="GTPase_MnmE"/>
</dbReference>
<dbReference type="CDD" id="cd04164">
    <property type="entry name" value="trmE"/>
    <property type="match status" value="1"/>
</dbReference>
<evidence type="ECO:0000313" key="10">
    <source>
        <dbReference type="EMBL" id="MCS5712759.1"/>
    </source>
</evidence>